<proteinExistence type="predicted"/>
<protein>
    <submittedName>
        <fullName evidence="1">Uncharacterized protein</fullName>
    </submittedName>
</protein>
<sequence>MNILDQKAASHDQALWLVSNPDGTREIVTEAEKAGRGGMSPPWGKPYREVLADILKSVQSGTAYWLKFHAAYLSGETKTGSPLGGSKSLPAVHFVADSHAYTAYLGTHHKGHFLGFGGSRVTITMDDGKVYESNNLWSRSDVPPDLRDILKDNATIKWH</sequence>
<dbReference type="RefSeq" id="WP_104142782.1">
    <property type="nucleotide sequence ID" value="NZ_PREU01000002.1"/>
</dbReference>
<dbReference type="EMBL" id="PREU01000002">
    <property type="protein sequence ID" value="PPA77673.1"/>
    <property type="molecule type" value="Genomic_DNA"/>
</dbReference>
<comment type="caution">
    <text evidence="1">The sequence shown here is derived from an EMBL/GenBank/DDBJ whole genome shotgun (WGS) entry which is preliminary data.</text>
</comment>
<evidence type="ECO:0000313" key="2">
    <source>
        <dbReference type="Proteomes" id="UP000239990"/>
    </source>
</evidence>
<reference evidence="1 2" key="1">
    <citation type="submission" date="2018-02" db="EMBL/GenBank/DDBJ databases">
        <title>Draft Genome of Achromobacter spanius stain 6.</title>
        <authorList>
            <person name="Gunasekera T.S."/>
            <person name="Radwan O."/>
            <person name="Ruiz O.N."/>
        </authorList>
    </citation>
    <scope>NUCLEOTIDE SEQUENCE [LARGE SCALE GENOMIC DNA]</scope>
    <source>
        <strain evidence="1 2">6</strain>
    </source>
</reference>
<gene>
    <name evidence="1" type="ORF">C4E15_06600</name>
</gene>
<evidence type="ECO:0000313" key="1">
    <source>
        <dbReference type="EMBL" id="PPA77673.1"/>
    </source>
</evidence>
<name>A0A2S5GXW6_9BURK</name>
<dbReference type="AlphaFoldDB" id="A0A2S5GXW6"/>
<organism evidence="1 2">
    <name type="scientific">Achromobacter spanius</name>
    <dbReference type="NCBI Taxonomy" id="217203"/>
    <lineage>
        <taxon>Bacteria</taxon>
        <taxon>Pseudomonadati</taxon>
        <taxon>Pseudomonadota</taxon>
        <taxon>Betaproteobacteria</taxon>
        <taxon>Burkholderiales</taxon>
        <taxon>Alcaligenaceae</taxon>
        <taxon>Achromobacter</taxon>
    </lineage>
</organism>
<accession>A0A2S5GXW6</accession>
<dbReference type="Proteomes" id="UP000239990">
    <property type="component" value="Unassembled WGS sequence"/>
</dbReference>